<organism evidence="1 2">
    <name type="scientific">Ruicaihuangia caeni</name>
    <dbReference type="NCBI Taxonomy" id="3042517"/>
    <lineage>
        <taxon>Bacteria</taxon>
        <taxon>Bacillati</taxon>
        <taxon>Actinomycetota</taxon>
        <taxon>Actinomycetes</taxon>
        <taxon>Micrococcales</taxon>
        <taxon>Microbacteriaceae</taxon>
        <taxon>Ruicaihuangia</taxon>
    </lineage>
</organism>
<dbReference type="AlphaFoldDB" id="A0AAW6T602"/>
<dbReference type="Gene3D" id="3.30.450.20">
    <property type="entry name" value="PAS domain"/>
    <property type="match status" value="1"/>
</dbReference>
<sequence>MKALQATDAPAAVDTVTAFFQRGVDALGEGTRELAADVASARAEGPLTRAKLDAIVLPYAQALFDRAGVTVYGAGFIAAIGLLNDASGHLSWWQGPRHSKLELAAQNIGKEHIDYSELEWYRVPVSTGKPHIAGPHVDYLCSDEYTITVAYPVFVGGEFIGVHGMDVLLDAVEGELLPLLSGETEEITVINAVGRVLVSTNPHRATGDPVRDAGDTLTRYECEGLPLAVLVS</sequence>
<name>A0AAW6T602_9MICO</name>
<reference evidence="1 2" key="1">
    <citation type="submission" date="2023-04" db="EMBL/GenBank/DDBJ databases">
        <title>Klugiella caeni sp. nov. isolated from the sludge of biochemical tank.</title>
        <authorList>
            <person name="Geng K."/>
        </authorList>
    </citation>
    <scope>NUCLEOTIDE SEQUENCE [LARGE SCALE GENOMIC DNA]</scope>
    <source>
        <strain evidence="1 2">YN-L-19</strain>
    </source>
</reference>
<comment type="caution">
    <text evidence="1">The sequence shown here is derived from an EMBL/GenBank/DDBJ whole genome shotgun (WGS) entry which is preliminary data.</text>
</comment>
<dbReference type="Pfam" id="PF22673">
    <property type="entry name" value="MCP-like_PDC_1"/>
    <property type="match status" value="1"/>
</dbReference>
<proteinExistence type="predicted"/>
<dbReference type="RefSeq" id="WP_281489054.1">
    <property type="nucleotide sequence ID" value="NZ_JASATX010000004.1"/>
</dbReference>
<dbReference type="Proteomes" id="UP001321506">
    <property type="component" value="Unassembled WGS sequence"/>
</dbReference>
<evidence type="ECO:0000313" key="1">
    <source>
        <dbReference type="EMBL" id="MDI2099261.1"/>
    </source>
</evidence>
<evidence type="ECO:0000313" key="2">
    <source>
        <dbReference type="Proteomes" id="UP001321506"/>
    </source>
</evidence>
<keyword evidence="2" id="KW-1185">Reference proteome</keyword>
<accession>A0AAW6T602</accession>
<dbReference type="CDD" id="cd12913">
    <property type="entry name" value="PDC1_MCP_like"/>
    <property type="match status" value="1"/>
</dbReference>
<gene>
    <name evidence="1" type="ORF">QF206_09840</name>
</gene>
<protein>
    <submittedName>
        <fullName evidence="1">Cache domain-containing protein</fullName>
    </submittedName>
</protein>
<dbReference type="EMBL" id="JASATX010000004">
    <property type="protein sequence ID" value="MDI2099261.1"/>
    <property type="molecule type" value="Genomic_DNA"/>
</dbReference>